<keyword evidence="9" id="KW-0175">Coiled coil</keyword>
<dbReference type="SMART" id="SM00387">
    <property type="entry name" value="HATPase_c"/>
    <property type="match status" value="1"/>
</dbReference>
<dbReference type="InterPro" id="IPR001789">
    <property type="entry name" value="Sig_transdc_resp-reg_receiver"/>
</dbReference>
<dbReference type="InterPro" id="IPR022641">
    <property type="entry name" value="CheR_N"/>
</dbReference>
<dbReference type="SUPFAM" id="SSF52738">
    <property type="entry name" value="Methylesterase CheB, C-terminal domain"/>
    <property type="match status" value="1"/>
</dbReference>
<dbReference type="InterPro" id="IPR036890">
    <property type="entry name" value="HATPase_C_sf"/>
</dbReference>
<dbReference type="Gene3D" id="3.30.565.10">
    <property type="entry name" value="Histidine kinase-like ATPase, C-terminal domain"/>
    <property type="match status" value="1"/>
</dbReference>
<dbReference type="GO" id="GO:0005737">
    <property type="term" value="C:cytoplasm"/>
    <property type="evidence" value="ECO:0007669"/>
    <property type="project" value="InterPro"/>
</dbReference>
<dbReference type="PROSITE" id="PS50109">
    <property type="entry name" value="HIS_KIN"/>
    <property type="match status" value="1"/>
</dbReference>
<dbReference type="Pfam" id="PF01339">
    <property type="entry name" value="CheB_methylest"/>
    <property type="match status" value="1"/>
</dbReference>
<dbReference type="Pfam" id="PF03705">
    <property type="entry name" value="CheR_N"/>
    <property type="match status" value="1"/>
</dbReference>
<dbReference type="SUPFAM" id="SSF55874">
    <property type="entry name" value="ATPase domain of HSP90 chaperone/DNA topoisomerase II/histidine kinase"/>
    <property type="match status" value="1"/>
</dbReference>
<comment type="catalytic activity">
    <reaction evidence="1">
        <text>ATP + protein L-histidine = ADP + protein N-phospho-L-histidine.</text>
        <dbReference type="EC" id="2.7.13.3"/>
    </reaction>
</comment>
<dbReference type="STRING" id="874156.GCA_001021555_00016"/>
<dbReference type="PRINTS" id="PR00996">
    <property type="entry name" value="CHERMTFRASE"/>
</dbReference>
<dbReference type="GO" id="GO:0008984">
    <property type="term" value="F:protein-glutamate methylesterase activity"/>
    <property type="evidence" value="ECO:0007669"/>
    <property type="project" value="InterPro"/>
</dbReference>
<protein>
    <recommendedName>
        <fullName evidence="18">Histidine kinase</fullName>
    </recommendedName>
</protein>
<reference evidence="16 17" key="1">
    <citation type="submission" date="2015-04" db="EMBL/GenBank/DDBJ databases">
        <title>The draft genome sequence of Erythrobacter marinus HWDM-33.</title>
        <authorList>
            <person name="Zhuang L."/>
            <person name="Liu Y."/>
            <person name="Shao Z."/>
        </authorList>
    </citation>
    <scope>NUCLEOTIDE SEQUENCE [LARGE SCALE GENOMIC DNA]</scope>
    <source>
        <strain evidence="16 17">HWDM-33</strain>
    </source>
</reference>
<dbReference type="PROSITE" id="PS50122">
    <property type="entry name" value="CHEB"/>
    <property type="match status" value="1"/>
</dbReference>
<dbReference type="SUPFAM" id="SSF55785">
    <property type="entry name" value="PYP-like sensor domain (PAS domain)"/>
    <property type="match status" value="2"/>
</dbReference>
<keyword evidence="17" id="KW-1185">Reference proteome</keyword>
<dbReference type="PROSITE" id="PS50113">
    <property type="entry name" value="PAC"/>
    <property type="match status" value="1"/>
</dbReference>
<dbReference type="Pfam" id="PF13426">
    <property type="entry name" value="PAS_9"/>
    <property type="match status" value="1"/>
</dbReference>
<dbReference type="InterPro" id="IPR000014">
    <property type="entry name" value="PAS"/>
</dbReference>
<feature type="coiled-coil region" evidence="9">
    <location>
        <begin position="641"/>
        <end position="724"/>
    </location>
</feature>
<evidence type="ECO:0000259" key="14">
    <source>
        <dbReference type="PROSITE" id="PS50122"/>
    </source>
</evidence>
<dbReference type="NCBIfam" id="TIGR00229">
    <property type="entry name" value="sensory_box"/>
    <property type="match status" value="1"/>
</dbReference>
<dbReference type="SUPFAM" id="SSF47384">
    <property type="entry name" value="Homodimeric domain of signal transducing histidine kinase"/>
    <property type="match status" value="1"/>
</dbReference>
<dbReference type="Pfam" id="PF01739">
    <property type="entry name" value="CheR"/>
    <property type="match status" value="1"/>
</dbReference>
<dbReference type="InterPro" id="IPR035909">
    <property type="entry name" value="CheB_C"/>
</dbReference>
<dbReference type="InterPro" id="IPR000700">
    <property type="entry name" value="PAS-assoc_C"/>
</dbReference>
<evidence type="ECO:0000259" key="13">
    <source>
        <dbReference type="PROSITE" id="PS50113"/>
    </source>
</evidence>
<dbReference type="CDD" id="cd16922">
    <property type="entry name" value="HATPase_EvgS-ArcB-TorS-like"/>
    <property type="match status" value="1"/>
</dbReference>
<dbReference type="OrthoDB" id="9816309at2"/>
<evidence type="ECO:0000259" key="10">
    <source>
        <dbReference type="PROSITE" id="PS50109"/>
    </source>
</evidence>
<dbReference type="PANTHER" id="PTHR24422:SF27">
    <property type="entry name" value="PROTEIN-GLUTAMATE O-METHYLTRANSFERASE"/>
    <property type="match status" value="1"/>
</dbReference>
<dbReference type="GO" id="GO:0000156">
    <property type="term" value="F:phosphorelay response regulator activity"/>
    <property type="evidence" value="ECO:0007669"/>
    <property type="project" value="InterPro"/>
</dbReference>
<feature type="active site" evidence="7">
    <location>
        <position position="40"/>
    </location>
</feature>
<dbReference type="SMART" id="SM00091">
    <property type="entry name" value="PAS"/>
    <property type="match status" value="3"/>
</dbReference>
<evidence type="ECO:0008006" key="18">
    <source>
        <dbReference type="Google" id="ProtNLM"/>
    </source>
</evidence>
<evidence type="ECO:0000256" key="8">
    <source>
        <dbReference type="PROSITE-ProRule" id="PRU00169"/>
    </source>
</evidence>
<dbReference type="CDD" id="cd00082">
    <property type="entry name" value="HisKA"/>
    <property type="match status" value="1"/>
</dbReference>
<keyword evidence="4" id="KW-0489">Methyltransferase</keyword>
<evidence type="ECO:0000259" key="12">
    <source>
        <dbReference type="PROSITE" id="PS50112"/>
    </source>
</evidence>
<dbReference type="SUPFAM" id="SSF47757">
    <property type="entry name" value="Chemotaxis receptor methyltransferase CheR, N-terminal domain"/>
    <property type="match status" value="1"/>
</dbReference>
<dbReference type="InterPro" id="IPR036097">
    <property type="entry name" value="HisK_dim/P_sf"/>
</dbReference>
<feature type="domain" description="Response regulatory" evidence="11">
    <location>
        <begin position="1222"/>
        <end position="1340"/>
    </location>
</feature>
<sequence length="1343" mass="147944">MTGSVPIIAIGASAGGLAALEELFDAMPSNLGAAFVVIQHLDPKHSSMIAEILSRHTDMPVTQIANGMQVAADHVYVIPPNFYSTINGAIFELSEAVPQHGVRMPIDAFFRSLAAQQDQQSIGIVLSGTGSDGSRGLREIKAAGGAVFAQSPETAQFDGMPRSAIATGQVDVTCSIADMVPQIRDYLSHDYIRALAGADDATDIIGDKGKLNSIITVLQEQLGIDFRGYKTGTLARRIARRMGLRNITDVSEYLAYLRKQPDEARKLSQDLLISVTSFFRNPEAFDALREKAIVELVDRKSANEEIRVWVPGCASGEEAYSIAMLLIEELDKANKSCPIQIFATDLDEPALAVGRQGTYSASLVSDLSPDRLQRFFIQHGKDYQITKELRETVTFAQQNVISDPPFSRLDLISCRNLLIYLGGKLQDRIIGYFHFALNENGYLFLGRSESMGQLGQAFEPIDKSSRLFRKLKNAPNQVANFPINGALSRTAANGLEPPPRTKETVRLRELMQQQLLRSYAPAAVLTNAKHQVLYFMGPTARYLEQPSGLPTQDLLSLAHAELRKSLRSGITKALESPEPVVIDRVSIKRGTSRRDTKISIRPLAATDRSDKLLIVTFEDVTPPDTAAHADINEPATEQSTIGELESKLRDAQEDLQINLEELESTNEELQASNEEMMSVNEELQSANEELETSKEELQAMNEELSTVNNQLKDKVEQLALLNDDLANFVSSTGIATLLLDERHRIGRFTPAAKRLFNLIETDMGRPIGDIRQKFENGKFLQEVDAVFQTFSPLEREVLAEDGTCYLMRITPYRADEQRSSGVVVTFVDISERLENERHLRESEARFRDLFENTPDPLLLVANDSTIAQANAKALVFFGYDREEFTKLRIEDLIPARFRKQHRLYREAFLKDGRVRPMDTGMELCALTKTGNEIPVEIALSPVETGGDTMVCAAFRDNRAHQEAMTAVREAKEQTEAALNAKSRFLATASHDLRQPLQSLAMLTEALQLKTDDPELADLISRQSASLENMRELLNSLLDISKLDAGAVKPEIGDVDLLATIEDVCAECRPHAEMKGLKLEVEVQARVVRSDPHLLRQVLQNLISNAISYTKKGSITITTSLVGSDIDIRVSDSGVGIPGAQLNKIFDEFYQIGRDPQQANAGLGLGLAISQRIAESLGFRIEVESKVGKGSTFSFRLPLSDVLLTDVQTDKDRPKPTLDGEGIILLVDDDPAVLKSTGFMLSLQKGLEVHTASSPKEAASALDDMAPKEPDVIVTDYHLGSKKNGVNVINDTRKHLGRKTPAILISGDTALNAAALKKDGIALIFKPTSGNELRDKIFDLLSSK</sequence>
<dbReference type="Gene3D" id="1.10.287.130">
    <property type="match status" value="1"/>
</dbReference>
<keyword evidence="8" id="KW-0597">Phosphoprotein</keyword>
<keyword evidence="7" id="KW-0378">Hydrolase</keyword>
<dbReference type="PROSITE" id="PS50110">
    <property type="entry name" value="RESPONSE_REGULATORY"/>
    <property type="match status" value="1"/>
</dbReference>
<dbReference type="InterPro" id="IPR011006">
    <property type="entry name" value="CheY-like_superfamily"/>
</dbReference>
<feature type="modified residue" description="4-aspartylphosphate" evidence="8">
    <location>
        <position position="1275"/>
    </location>
</feature>
<organism evidence="16 17">
    <name type="scientific">Aurantiacibacter marinus</name>
    <dbReference type="NCBI Taxonomy" id="874156"/>
    <lineage>
        <taxon>Bacteria</taxon>
        <taxon>Pseudomonadati</taxon>
        <taxon>Pseudomonadota</taxon>
        <taxon>Alphaproteobacteria</taxon>
        <taxon>Sphingomonadales</taxon>
        <taxon>Erythrobacteraceae</taxon>
        <taxon>Aurantiacibacter</taxon>
    </lineage>
</organism>
<feature type="active site" evidence="7">
    <location>
        <position position="13"/>
    </location>
</feature>
<dbReference type="PROSITE" id="PS50123">
    <property type="entry name" value="CHER"/>
    <property type="match status" value="1"/>
</dbReference>
<dbReference type="Gene3D" id="1.10.155.10">
    <property type="entry name" value="Chemotaxis receptor methyltransferase CheR, N-terminal domain"/>
    <property type="match status" value="1"/>
</dbReference>
<dbReference type="PATRIC" id="fig|874156.12.peg.1293"/>
<evidence type="ECO:0000259" key="11">
    <source>
        <dbReference type="PROSITE" id="PS50110"/>
    </source>
</evidence>
<evidence type="ECO:0000256" key="7">
    <source>
        <dbReference type="PROSITE-ProRule" id="PRU00050"/>
    </source>
</evidence>
<evidence type="ECO:0000256" key="4">
    <source>
        <dbReference type="ARBA" id="ARBA00022603"/>
    </source>
</evidence>
<comment type="catalytic activity">
    <reaction evidence="2">
        <text>L-glutamyl-[protein] + S-adenosyl-L-methionine = [protein]-L-glutamate 5-O-methyl ester + S-adenosyl-L-homocysteine</text>
        <dbReference type="Rhea" id="RHEA:24452"/>
        <dbReference type="Rhea" id="RHEA-COMP:10208"/>
        <dbReference type="Rhea" id="RHEA-COMP:10311"/>
        <dbReference type="ChEBI" id="CHEBI:29973"/>
        <dbReference type="ChEBI" id="CHEBI:57856"/>
        <dbReference type="ChEBI" id="CHEBI:59789"/>
        <dbReference type="ChEBI" id="CHEBI:82795"/>
        <dbReference type="EC" id="2.1.1.80"/>
    </reaction>
</comment>
<gene>
    <name evidence="16" type="ORF">AAV99_06275</name>
</gene>
<evidence type="ECO:0000313" key="16">
    <source>
        <dbReference type="EMBL" id="KLI65054.1"/>
    </source>
</evidence>
<dbReference type="InterPro" id="IPR005467">
    <property type="entry name" value="His_kinase_dom"/>
</dbReference>
<dbReference type="Gene3D" id="3.40.50.2300">
    <property type="match status" value="1"/>
</dbReference>
<feature type="active site" evidence="7">
    <location>
        <position position="132"/>
    </location>
</feature>
<dbReference type="Gene3D" id="3.40.50.150">
    <property type="entry name" value="Vaccinia Virus protein VP39"/>
    <property type="match status" value="1"/>
</dbReference>
<dbReference type="InterPro" id="IPR036804">
    <property type="entry name" value="CheR_N_sf"/>
</dbReference>
<dbReference type="RefSeq" id="WP_047092933.1">
    <property type="nucleotide sequence ID" value="NZ_LBHU01000001.1"/>
</dbReference>
<feature type="domain" description="CheR-type methyltransferase" evidence="15">
    <location>
        <begin position="211"/>
        <end position="471"/>
    </location>
</feature>
<feature type="domain" description="Histidine kinase" evidence="10">
    <location>
        <begin position="987"/>
        <end position="1200"/>
    </location>
</feature>
<dbReference type="Pfam" id="PF02518">
    <property type="entry name" value="HATPase_c"/>
    <property type="match status" value="1"/>
</dbReference>
<dbReference type="InterPro" id="IPR000673">
    <property type="entry name" value="Sig_transdc_resp-reg_Me-estase"/>
</dbReference>
<dbReference type="InterPro" id="IPR022642">
    <property type="entry name" value="CheR_C"/>
</dbReference>
<dbReference type="GO" id="GO:0000155">
    <property type="term" value="F:phosphorelay sensor kinase activity"/>
    <property type="evidence" value="ECO:0007669"/>
    <property type="project" value="InterPro"/>
</dbReference>
<dbReference type="SUPFAM" id="SSF52172">
    <property type="entry name" value="CheY-like"/>
    <property type="match status" value="1"/>
</dbReference>
<accession>A0A0H0XRT2</accession>
<dbReference type="InterPro" id="IPR000780">
    <property type="entry name" value="CheR_MeTrfase"/>
</dbReference>
<evidence type="ECO:0000256" key="9">
    <source>
        <dbReference type="SAM" id="Coils"/>
    </source>
</evidence>
<evidence type="ECO:0000256" key="5">
    <source>
        <dbReference type="ARBA" id="ARBA00022679"/>
    </source>
</evidence>
<name>A0A0H0XRT2_9SPHN</name>
<keyword evidence="5" id="KW-0808">Transferase</keyword>
<dbReference type="Proteomes" id="UP000053455">
    <property type="component" value="Unassembled WGS sequence"/>
</dbReference>
<dbReference type="InterPro" id="IPR003661">
    <property type="entry name" value="HisK_dim/P_dom"/>
</dbReference>
<evidence type="ECO:0000313" key="17">
    <source>
        <dbReference type="Proteomes" id="UP000053455"/>
    </source>
</evidence>
<dbReference type="SMART" id="SM00388">
    <property type="entry name" value="HisKA"/>
    <property type="match status" value="1"/>
</dbReference>
<keyword evidence="6" id="KW-0949">S-adenosyl-L-methionine</keyword>
<evidence type="ECO:0000256" key="3">
    <source>
        <dbReference type="ARBA" id="ARBA00022500"/>
    </source>
</evidence>
<evidence type="ECO:0000256" key="2">
    <source>
        <dbReference type="ARBA" id="ARBA00001541"/>
    </source>
</evidence>
<dbReference type="CDD" id="cd02440">
    <property type="entry name" value="AdoMet_MTases"/>
    <property type="match status" value="1"/>
</dbReference>
<dbReference type="FunFam" id="3.30.565.10:FF:000049">
    <property type="entry name" value="Two-component sensor histidine kinase"/>
    <property type="match status" value="1"/>
</dbReference>
<feature type="domain" description="CheB-type methylesterase" evidence="14">
    <location>
        <begin position="1"/>
        <end position="190"/>
    </location>
</feature>
<proteinExistence type="predicted"/>
<feature type="domain" description="PAS" evidence="12">
    <location>
        <begin position="842"/>
        <end position="884"/>
    </location>
</feature>
<dbReference type="PROSITE" id="PS50112">
    <property type="entry name" value="PAS"/>
    <property type="match status" value="1"/>
</dbReference>
<dbReference type="Pfam" id="PF00072">
    <property type="entry name" value="Response_reg"/>
    <property type="match status" value="1"/>
</dbReference>
<dbReference type="InterPro" id="IPR029063">
    <property type="entry name" value="SAM-dependent_MTases_sf"/>
</dbReference>
<dbReference type="InterPro" id="IPR035965">
    <property type="entry name" value="PAS-like_dom_sf"/>
</dbReference>
<evidence type="ECO:0000256" key="1">
    <source>
        <dbReference type="ARBA" id="ARBA00000085"/>
    </source>
</evidence>
<evidence type="ECO:0000259" key="15">
    <source>
        <dbReference type="PROSITE" id="PS50123"/>
    </source>
</evidence>
<dbReference type="SUPFAM" id="SSF53335">
    <property type="entry name" value="S-adenosyl-L-methionine-dependent methyltransferases"/>
    <property type="match status" value="1"/>
</dbReference>
<dbReference type="CDD" id="cd16434">
    <property type="entry name" value="CheB-CheR_fusion"/>
    <property type="match status" value="1"/>
</dbReference>
<dbReference type="Gene3D" id="3.40.50.180">
    <property type="entry name" value="Methylesterase CheB, C-terminal domain"/>
    <property type="match status" value="1"/>
</dbReference>
<comment type="caution">
    <text evidence="16">The sequence shown here is derived from an EMBL/GenBank/DDBJ whole genome shotgun (WGS) entry which is preliminary data.</text>
</comment>
<evidence type="ECO:0000256" key="6">
    <source>
        <dbReference type="ARBA" id="ARBA00022691"/>
    </source>
</evidence>
<dbReference type="GO" id="GO:0006935">
    <property type="term" value="P:chemotaxis"/>
    <property type="evidence" value="ECO:0007669"/>
    <property type="project" value="UniProtKB-UniRule"/>
</dbReference>
<dbReference type="GO" id="GO:0008983">
    <property type="term" value="F:protein-glutamate O-methyltransferase activity"/>
    <property type="evidence" value="ECO:0007669"/>
    <property type="project" value="UniProtKB-EC"/>
</dbReference>
<dbReference type="Pfam" id="PF00512">
    <property type="entry name" value="HisKA"/>
    <property type="match status" value="1"/>
</dbReference>
<dbReference type="GO" id="GO:0032259">
    <property type="term" value="P:methylation"/>
    <property type="evidence" value="ECO:0007669"/>
    <property type="project" value="UniProtKB-KW"/>
</dbReference>
<feature type="domain" description="PAC" evidence="13">
    <location>
        <begin position="791"/>
        <end position="841"/>
    </location>
</feature>
<dbReference type="Pfam" id="PF13596">
    <property type="entry name" value="PAS_10"/>
    <property type="match status" value="1"/>
</dbReference>
<dbReference type="SMART" id="SM00448">
    <property type="entry name" value="REC"/>
    <property type="match status" value="1"/>
</dbReference>
<dbReference type="CDD" id="cd00156">
    <property type="entry name" value="REC"/>
    <property type="match status" value="1"/>
</dbReference>
<dbReference type="InterPro" id="IPR050903">
    <property type="entry name" value="Bact_Chemotaxis_MeTrfase"/>
</dbReference>
<dbReference type="PANTHER" id="PTHR24422">
    <property type="entry name" value="CHEMOTAXIS PROTEIN METHYLTRANSFERASE"/>
    <property type="match status" value="1"/>
</dbReference>
<dbReference type="Gene3D" id="3.30.450.20">
    <property type="entry name" value="PAS domain"/>
    <property type="match status" value="2"/>
</dbReference>
<dbReference type="EMBL" id="LBHU01000001">
    <property type="protein sequence ID" value="KLI65054.1"/>
    <property type="molecule type" value="Genomic_DNA"/>
</dbReference>
<keyword evidence="3 7" id="KW-0145">Chemotaxis</keyword>
<dbReference type="CDD" id="cd00130">
    <property type="entry name" value="PAS"/>
    <property type="match status" value="2"/>
</dbReference>
<dbReference type="SMART" id="SM00138">
    <property type="entry name" value="MeTrc"/>
    <property type="match status" value="1"/>
</dbReference>
<dbReference type="InterPro" id="IPR003594">
    <property type="entry name" value="HATPase_dom"/>
</dbReference>